<evidence type="ECO:0000313" key="2">
    <source>
        <dbReference type="EMBL" id="KAL0631575.1"/>
    </source>
</evidence>
<name>A0ABR3G6K4_9PEZI</name>
<protein>
    <submittedName>
        <fullName evidence="2">Uncharacterized protein</fullName>
    </submittedName>
</protein>
<organism evidence="2 3">
    <name type="scientific">Discina gigas</name>
    <dbReference type="NCBI Taxonomy" id="1032678"/>
    <lineage>
        <taxon>Eukaryota</taxon>
        <taxon>Fungi</taxon>
        <taxon>Dikarya</taxon>
        <taxon>Ascomycota</taxon>
        <taxon>Pezizomycotina</taxon>
        <taxon>Pezizomycetes</taxon>
        <taxon>Pezizales</taxon>
        <taxon>Discinaceae</taxon>
        <taxon>Discina</taxon>
    </lineage>
</organism>
<sequence>MALAPPTPLHTFLGGGRGRVFRGYDGLKKDVELWLIGSEGKVRVVVLICLQETPAYHSHRFVPASVGDDNKDSAPSPSARSTGKFPLGSPSHGNDNFELAMLDVFGWLERVPDGCVLEEKNVFDFTGDRDRGSAAVYEVEEAESGG</sequence>
<evidence type="ECO:0000256" key="1">
    <source>
        <dbReference type="SAM" id="MobiDB-lite"/>
    </source>
</evidence>
<keyword evidence="3" id="KW-1185">Reference proteome</keyword>
<evidence type="ECO:0000313" key="3">
    <source>
        <dbReference type="Proteomes" id="UP001447188"/>
    </source>
</evidence>
<comment type="caution">
    <text evidence="2">The sequence shown here is derived from an EMBL/GenBank/DDBJ whole genome shotgun (WGS) entry which is preliminary data.</text>
</comment>
<dbReference type="EMBL" id="JBBBZM010000234">
    <property type="protein sequence ID" value="KAL0631575.1"/>
    <property type="molecule type" value="Genomic_DNA"/>
</dbReference>
<gene>
    <name evidence="2" type="ORF">Q9L58_009558</name>
</gene>
<proteinExistence type="predicted"/>
<dbReference type="Proteomes" id="UP001447188">
    <property type="component" value="Unassembled WGS sequence"/>
</dbReference>
<accession>A0ABR3G6K4</accession>
<reference evidence="2 3" key="1">
    <citation type="submission" date="2024-02" db="EMBL/GenBank/DDBJ databases">
        <title>Discinaceae phylogenomics.</title>
        <authorList>
            <person name="Dirks A.C."/>
            <person name="James T.Y."/>
        </authorList>
    </citation>
    <scope>NUCLEOTIDE SEQUENCE [LARGE SCALE GENOMIC DNA]</scope>
    <source>
        <strain evidence="2 3">ACD0624</strain>
    </source>
</reference>
<feature type="region of interest" description="Disordered" evidence="1">
    <location>
        <begin position="62"/>
        <end position="91"/>
    </location>
</feature>